<dbReference type="OrthoDB" id="9949575at2"/>
<reference evidence="1 2" key="1">
    <citation type="submission" date="2016-08" db="EMBL/GenBank/DDBJ databases">
        <title>Whole genome sequence of Pseudomonas graminis strain UASWS1507, a potential biological control agent for agriculture.</title>
        <authorList>
            <person name="Crovadore J."/>
            <person name="Calmin G."/>
            <person name="Chablais R."/>
            <person name="Cochard B."/>
            <person name="Lefort F."/>
        </authorList>
    </citation>
    <scope>NUCLEOTIDE SEQUENCE [LARGE SCALE GENOMIC DNA]</scope>
    <source>
        <strain evidence="1 2">UASWS1507</strain>
    </source>
</reference>
<evidence type="ECO:0000313" key="1">
    <source>
        <dbReference type="EMBL" id="OCX11277.1"/>
    </source>
</evidence>
<sequence>MKKYLIKRLIHRLDGISQITCVHSGNGRIASLRFRTDAFDFPLLAGRMYMLRTAARSHGVNLIAALECGLDISAWVTLIEHNFFLADIQLKPAAKRLLNSLDAAQRERLLASLVQNDLKPWQGVLPAPQCTLLGVAFQESQQRFQHVKGLMAWGLPQTRAEACYDTFGSDACAVPLARLKALLSFGTSQLIQSVLSSQTSLDASQRAALELLTWFRDQGSKGRTIFHKTELPKSSGKALELCTDRGWTIVDGEYCQLKSHAMLQVAVRRQLERLSSSFFPIYTPQEVQYSYSRYSQVIASYDHHNYQDEIIVAINSRLSVISARALPSVCEFTSQLSGTLQILYAPAPQLVVYSSSMLPIYDACTENVAVPFHELPPDLAEYGTVIITDCHLLTLSDFLVALQGVPASTRVVLFDARPAMAEQPAHFLDVLKAYYPTIALHAASHPVSAIPAPNLELNGEDQVFNVHWAEQWHQASKGEIFVSDSPSLIATINQRLGRVRAPVVLQTQETSFRKHDLIRVRPAHANKWDPFICRIHSVRGKGLFVEAEGRYSTLSPEFVDEANVSLGFAMSPEAAVQAGARSVVLIAAKASRHAWIDYLKAYRIEVKQVYVHDQPMTAKTIPIFHQRLTPLVE</sequence>
<name>A0A1C2D930_9PSED</name>
<gene>
    <name evidence="1" type="ORF">BBI10_24090</name>
</gene>
<protein>
    <submittedName>
        <fullName evidence="1">Uncharacterized protein</fullName>
    </submittedName>
</protein>
<dbReference type="RefSeq" id="WP_065992381.1">
    <property type="nucleotide sequence ID" value="NZ_MDEN01000069.1"/>
</dbReference>
<evidence type="ECO:0000313" key="2">
    <source>
        <dbReference type="Proteomes" id="UP000095143"/>
    </source>
</evidence>
<comment type="caution">
    <text evidence="1">The sequence shown here is derived from an EMBL/GenBank/DDBJ whole genome shotgun (WGS) entry which is preliminary data.</text>
</comment>
<accession>A0A1C2D930</accession>
<dbReference type="EMBL" id="MDEN01000069">
    <property type="protein sequence ID" value="OCX11277.1"/>
    <property type="molecule type" value="Genomic_DNA"/>
</dbReference>
<dbReference type="AlphaFoldDB" id="A0A1C2D930"/>
<proteinExistence type="predicted"/>
<organism evidence="1 2">
    <name type="scientific">Pseudomonas graminis</name>
    <dbReference type="NCBI Taxonomy" id="158627"/>
    <lineage>
        <taxon>Bacteria</taxon>
        <taxon>Pseudomonadati</taxon>
        <taxon>Pseudomonadota</taxon>
        <taxon>Gammaproteobacteria</taxon>
        <taxon>Pseudomonadales</taxon>
        <taxon>Pseudomonadaceae</taxon>
        <taxon>Pseudomonas</taxon>
    </lineage>
</organism>
<dbReference type="Proteomes" id="UP000095143">
    <property type="component" value="Unassembled WGS sequence"/>
</dbReference>